<dbReference type="InParanoid" id="Q3AD87"/>
<dbReference type="Pfam" id="PF10639">
    <property type="entry name" value="TMEM234"/>
    <property type="match status" value="1"/>
</dbReference>
<dbReference type="GO" id="GO:0005886">
    <property type="term" value="C:plasma membrane"/>
    <property type="evidence" value="ECO:0007669"/>
    <property type="project" value="UniProtKB-SubCell"/>
</dbReference>
<dbReference type="OrthoDB" id="9156836at2"/>
<protein>
    <submittedName>
        <fullName evidence="7">Membrane protein, putaive</fullName>
    </submittedName>
</protein>
<dbReference type="GO" id="GO:0022857">
    <property type="term" value="F:transmembrane transporter activity"/>
    <property type="evidence" value="ECO:0007669"/>
    <property type="project" value="InterPro"/>
</dbReference>
<keyword evidence="2" id="KW-1003">Cell membrane</keyword>
<keyword evidence="4 6" id="KW-1133">Transmembrane helix</keyword>
<dbReference type="EMBL" id="CP000141">
    <property type="protein sequence ID" value="ABB13679.1"/>
    <property type="molecule type" value="Genomic_DNA"/>
</dbReference>
<feature type="transmembrane region" description="Helical" evidence="6">
    <location>
        <begin position="66"/>
        <end position="93"/>
    </location>
</feature>
<evidence type="ECO:0000256" key="4">
    <source>
        <dbReference type="ARBA" id="ARBA00022989"/>
    </source>
</evidence>
<dbReference type="PANTHER" id="PTHR30561:SF9">
    <property type="entry name" value="4-AMINO-4-DEOXY-L-ARABINOSE-PHOSPHOUNDECAPRENOL FLIPPASE SUBUNIT ARNF-RELATED"/>
    <property type="match status" value="1"/>
</dbReference>
<dbReference type="Proteomes" id="UP000002706">
    <property type="component" value="Chromosome"/>
</dbReference>
<evidence type="ECO:0000256" key="3">
    <source>
        <dbReference type="ARBA" id="ARBA00022692"/>
    </source>
</evidence>
<evidence type="ECO:0000256" key="2">
    <source>
        <dbReference type="ARBA" id="ARBA00022475"/>
    </source>
</evidence>
<evidence type="ECO:0000313" key="8">
    <source>
        <dbReference type="Proteomes" id="UP000002706"/>
    </source>
</evidence>
<dbReference type="InterPro" id="IPR037185">
    <property type="entry name" value="EmrE-like"/>
</dbReference>
<evidence type="ECO:0000256" key="6">
    <source>
        <dbReference type="SAM" id="Phobius"/>
    </source>
</evidence>
<evidence type="ECO:0000313" key="7">
    <source>
        <dbReference type="EMBL" id="ABB13679.1"/>
    </source>
</evidence>
<comment type="subcellular location">
    <subcellularLocation>
        <location evidence="1">Cell membrane</location>
        <topology evidence="1">Multi-pass membrane protein</topology>
    </subcellularLocation>
</comment>
<dbReference type="InterPro" id="IPR000390">
    <property type="entry name" value="Small_drug/metabolite_transptr"/>
</dbReference>
<dbReference type="KEGG" id="chy:CHY_1051"/>
<keyword evidence="8" id="KW-1185">Reference proteome</keyword>
<organism evidence="7 8">
    <name type="scientific">Carboxydothermus hydrogenoformans (strain ATCC BAA-161 / DSM 6008 / Z-2901)</name>
    <dbReference type="NCBI Taxonomy" id="246194"/>
    <lineage>
        <taxon>Bacteria</taxon>
        <taxon>Bacillati</taxon>
        <taxon>Bacillota</taxon>
        <taxon>Clostridia</taxon>
        <taxon>Thermoanaerobacterales</taxon>
        <taxon>Thermoanaerobacteraceae</taxon>
        <taxon>Carboxydothermus</taxon>
    </lineage>
</organism>
<keyword evidence="3 6" id="KW-0812">Transmembrane</keyword>
<feature type="transmembrane region" description="Helical" evidence="6">
    <location>
        <begin position="28"/>
        <end position="46"/>
    </location>
</feature>
<feature type="transmembrane region" description="Helical" evidence="6">
    <location>
        <begin position="100"/>
        <end position="120"/>
    </location>
</feature>
<dbReference type="STRING" id="246194.CHY_1051"/>
<reference evidence="7 8" key="1">
    <citation type="journal article" date="2005" name="PLoS Genet.">
        <title>Life in hot carbon monoxide: the complete genome sequence of Carboxydothermus hydrogenoformans Z-2901.</title>
        <authorList>
            <person name="Wu M."/>
            <person name="Ren Q."/>
            <person name="Durkin A.S."/>
            <person name="Daugherty S.C."/>
            <person name="Brinkac L.M."/>
            <person name="Dodson R.J."/>
            <person name="Madupu R."/>
            <person name="Sullivan S.A."/>
            <person name="Kolonay J.F."/>
            <person name="Haft D.H."/>
            <person name="Nelson W.C."/>
            <person name="Tallon L.J."/>
            <person name="Jones K.M."/>
            <person name="Ulrich L.E."/>
            <person name="Gonzalez J.M."/>
            <person name="Zhulin I.B."/>
            <person name="Robb F.T."/>
            <person name="Eisen J.A."/>
        </authorList>
    </citation>
    <scope>NUCLEOTIDE SEQUENCE [LARGE SCALE GENOMIC DNA]</scope>
    <source>
        <strain evidence="8">ATCC BAA-161 / DSM 6008 / Z-2901</strain>
    </source>
</reference>
<proteinExistence type="predicted"/>
<dbReference type="SUPFAM" id="SSF103481">
    <property type="entry name" value="Multidrug resistance efflux transporter EmrE"/>
    <property type="match status" value="1"/>
</dbReference>
<name>Q3AD87_CARHZ</name>
<dbReference type="AlphaFoldDB" id="Q3AD87"/>
<sequence>MEGWAFSNMDASKVQDKRLARRMEMTKYILLLLAITFINVIGQFFIKKGVSGQELSLASLAGIKYFLTLFLQPYIIFGFLFYAVSSILWMFVLSKVDLSLAYPMLSFGYVLVLVISKFFLHEAVSLQRWIGVFLICGGMILLAWNN</sequence>
<dbReference type="PANTHER" id="PTHR30561">
    <property type="entry name" value="SMR FAMILY PROTON-DEPENDENT DRUG EFFLUX TRANSPORTER SUGE"/>
    <property type="match status" value="1"/>
</dbReference>
<dbReference type="HOGENOM" id="CLU_131462_2_0_9"/>
<dbReference type="eggNOG" id="COG2076">
    <property type="taxonomic scope" value="Bacteria"/>
</dbReference>
<evidence type="ECO:0000256" key="5">
    <source>
        <dbReference type="ARBA" id="ARBA00023136"/>
    </source>
</evidence>
<accession>Q3AD87</accession>
<dbReference type="InterPro" id="IPR018908">
    <property type="entry name" value="TMEM234"/>
</dbReference>
<keyword evidence="5 6" id="KW-0472">Membrane</keyword>
<dbReference type="Gene3D" id="1.10.3730.20">
    <property type="match status" value="1"/>
</dbReference>
<evidence type="ECO:0000256" key="1">
    <source>
        <dbReference type="ARBA" id="ARBA00004651"/>
    </source>
</evidence>
<gene>
    <name evidence="7" type="ordered locus">CHY_1051</name>
</gene>
<feature type="transmembrane region" description="Helical" evidence="6">
    <location>
        <begin position="126"/>
        <end position="144"/>
    </location>
</feature>